<organism evidence="3 4">
    <name type="scientific">Lusitaniella coriacea LEGE 07157</name>
    <dbReference type="NCBI Taxonomy" id="945747"/>
    <lineage>
        <taxon>Bacteria</taxon>
        <taxon>Bacillati</taxon>
        <taxon>Cyanobacteriota</taxon>
        <taxon>Cyanophyceae</taxon>
        <taxon>Spirulinales</taxon>
        <taxon>Lusitaniellaceae</taxon>
        <taxon>Lusitaniella</taxon>
    </lineage>
</organism>
<keyword evidence="4" id="KW-1185">Reference proteome</keyword>
<evidence type="ECO:0000313" key="4">
    <source>
        <dbReference type="Proteomes" id="UP000654482"/>
    </source>
</evidence>
<dbReference type="RefSeq" id="WP_194031192.1">
    <property type="nucleotide sequence ID" value="NZ_JADEWZ010000038.1"/>
</dbReference>
<dbReference type="Proteomes" id="UP000654482">
    <property type="component" value="Unassembled WGS sequence"/>
</dbReference>
<sequence>MLCLRRSSILLTLSAATTFLLVGCGNSKVAQCNEIIKIANQAVSEAKQLTNGGQTDDPQAMIEAADAMDRAAQTMEELDLRDSELQDYRAGFIEMYAETAKATRDFVEAYKKKNRPGAESALGNLQQATKPEPELIQGINTYCKEN</sequence>
<gene>
    <name evidence="3" type="ORF">IQ249_19600</name>
</gene>
<evidence type="ECO:0008006" key="5">
    <source>
        <dbReference type="Google" id="ProtNLM"/>
    </source>
</evidence>
<evidence type="ECO:0000256" key="2">
    <source>
        <dbReference type="SAM" id="SignalP"/>
    </source>
</evidence>
<dbReference type="PROSITE" id="PS51257">
    <property type="entry name" value="PROKAR_LIPOPROTEIN"/>
    <property type="match status" value="1"/>
</dbReference>
<name>A0A8J7DZB7_9CYAN</name>
<proteinExistence type="predicted"/>
<dbReference type="EMBL" id="JADEWZ010000038">
    <property type="protein sequence ID" value="MBE9118103.1"/>
    <property type="molecule type" value="Genomic_DNA"/>
</dbReference>
<keyword evidence="2" id="KW-0732">Signal</keyword>
<accession>A0A8J7DZB7</accession>
<feature type="signal peptide" evidence="2">
    <location>
        <begin position="1"/>
        <end position="22"/>
    </location>
</feature>
<feature type="chain" id="PRO_5035290802" description="Lipoprotein" evidence="2">
    <location>
        <begin position="23"/>
        <end position="146"/>
    </location>
</feature>
<feature type="region of interest" description="Disordered" evidence="1">
    <location>
        <begin position="117"/>
        <end position="140"/>
    </location>
</feature>
<reference evidence="3" key="1">
    <citation type="submission" date="2020-10" db="EMBL/GenBank/DDBJ databases">
        <authorList>
            <person name="Castelo-Branco R."/>
            <person name="Eusebio N."/>
            <person name="Adriana R."/>
            <person name="Vieira A."/>
            <person name="Brugerolle De Fraissinette N."/>
            <person name="Rezende De Castro R."/>
            <person name="Schneider M.P."/>
            <person name="Vasconcelos V."/>
            <person name="Leao P.N."/>
        </authorList>
    </citation>
    <scope>NUCLEOTIDE SEQUENCE</scope>
    <source>
        <strain evidence="3">LEGE 07157</strain>
    </source>
</reference>
<protein>
    <recommendedName>
        <fullName evidence="5">Lipoprotein</fullName>
    </recommendedName>
</protein>
<evidence type="ECO:0000256" key="1">
    <source>
        <dbReference type="SAM" id="MobiDB-lite"/>
    </source>
</evidence>
<evidence type="ECO:0000313" key="3">
    <source>
        <dbReference type="EMBL" id="MBE9118103.1"/>
    </source>
</evidence>
<comment type="caution">
    <text evidence="3">The sequence shown here is derived from an EMBL/GenBank/DDBJ whole genome shotgun (WGS) entry which is preliminary data.</text>
</comment>
<dbReference type="AlphaFoldDB" id="A0A8J7DZB7"/>